<geneLocation type="mitochondrion" evidence="1"/>
<accession>A0A101LZ02</accession>
<proteinExistence type="predicted"/>
<comment type="caution">
    <text evidence="1">The sequence shown here is derived from an EMBL/GenBank/DDBJ whole genome shotgun (WGS) entry which is preliminary data.</text>
</comment>
<protein>
    <submittedName>
        <fullName evidence="1">Uncharacterized protein</fullName>
    </submittedName>
</protein>
<sequence length="62" mass="7064">MVRPYSSIVMCVLGARVMLETSVYTTAEEGDLNHVCNRESNPEKILFVPFTQQTDQHTYQGQ</sequence>
<dbReference type="AlphaFoldDB" id="A0A101LZ02"/>
<name>A0A101LZ02_PICGL</name>
<reference evidence="1" key="1">
    <citation type="journal article" date="2015" name="Genome Biol. Evol.">
        <title>Organellar Genomes of White Spruce (Picea glauca): Assembly and Annotation.</title>
        <authorList>
            <person name="Jackman S.D."/>
            <person name="Warren R.L."/>
            <person name="Gibb E.A."/>
            <person name="Vandervalk B.P."/>
            <person name="Mohamadi H."/>
            <person name="Chu J."/>
            <person name="Raymond A."/>
            <person name="Pleasance S."/>
            <person name="Coope R."/>
            <person name="Wildung M.R."/>
            <person name="Ritland C.E."/>
            <person name="Bousquet J."/>
            <person name="Jones S.J."/>
            <person name="Bohlmann J."/>
            <person name="Birol I."/>
        </authorList>
    </citation>
    <scope>NUCLEOTIDE SEQUENCE [LARGE SCALE GENOMIC DNA]</scope>
    <source>
        <tissue evidence="1">Flushing bud</tissue>
    </source>
</reference>
<evidence type="ECO:0000313" key="1">
    <source>
        <dbReference type="EMBL" id="KUM47867.1"/>
    </source>
</evidence>
<gene>
    <name evidence="1" type="ORF">ABT39_MTgene4861</name>
</gene>
<keyword evidence="1" id="KW-0496">Mitochondrion</keyword>
<organism evidence="1">
    <name type="scientific">Picea glauca</name>
    <name type="common">White spruce</name>
    <name type="synonym">Pinus glauca</name>
    <dbReference type="NCBI Taxonomy" id="3330"/>
    <lineage>
        <taxon>Eukaryota</taxon>
        <taxon>Viridiplantae</taxon>
        <taxon>Streptophyta</taxon>
        <taxon>Embryophyta</taxon>
        <taxon>Tracheophyta</taxon>
        <taxon>Spermatophyta</taxon>
        <taxon>Pinopsida</taxon>
        <taxon>Pinidae</taxon>
        <taxon>Conifers I</taxon>
        <taxon>Pinales</taxon>
        <taxon>Pinaceae</taxon>
        <taxon>Picea</taxon>
    </lineage>
</organism>
<dbReference type="EMBL" id="LKAM01000006">
    <property type="protein sequence ID" value="KUM47867.1"/>
    <property type="molecule type" value="Genomic_DNA"/>
</dbReference>